<protein>
    <recommendedName>
        <fullName evidence="3">DUF4760 domain-containing protein</fullName>
    </recommendedName>
</protein>
<organism evidence="1 2">
    <name type="scientific">Pseudomonas linyingensis</name>
    <dbReference type="NCBI Taxonomy" id="915471"/>
    <lineage>
        <taxon>Bacteria</taxon>
        <taxon>Pseudomonadati</taxon>
        <taxon>Pseudomonadota</taxon>
        <taxon>Gammaproteobacteria</taxon>
        <taxon>Pseudomonadales</taxon>
        <taxon>Pseudomonadaceae</taxon>
        <taxon>Pseudomonas</taxon>
    </lineage>
</organism>
<evidence type="ECO:0000313" key="2">
    <source>
        <dbReference type="Proteomes" id="UP000242930"/>
    </source>
</evidence>
<evidence type="ECO:0008006" key="3">
    <source>
        <dbReference type="Google" id="ProtNLM"/>
    </source>
</evidence>
<dbReference type="OrthoDB" id="6871530at2"/>
<sequence>MELRATTEIAVVLFAALGVGSLLTLLLSGWIGRSWAARMLREHDRGHELRLKKNELLFDKEYEAASALVALLRQFLPNFHFPGMAWEAACNEIAYDFAKIDTALGEYLTRHGAVLPLEVMGLLGEAIGLTREHRFKITSEVPPTANKAAATLYDKLWKAEAEMLRLMRS</sequence>
<evidence type="ECO:0000313" key="1">
    <source>
        <dbReference type="EMBL" id="SEJ40984.1"/>
    </source>
</evidence>
<reference evidence="2" key="1">
    <citation type="submission" date="2016-10" db="EMBL/GenBank/DDBJ databases">
        <authorList>
            <person name="Varghese N."/>
            <person name="Submissions S."/>
        </authorList>
    </citation>
    <scope>NUCLEOTIDE SEQUENCE [LARGE SCALE GENOMIC DNA]</scope>
    <source>
        <strain evidence="2">LMG 25967</strain>
    </source>
</reference>
<name>A0A1H6YMC7_9PSED</name>
<dbReference type="AlphaFoldDB" id="A0A1H6YMC7"/>
<proteinExistence type="predicted"/>
<dbReference type="STRING" id="915471.SAMN05216201_10882"/>
<keyword evidence="2" id="KW-1185">Reference proteome</keyword>
<dbReference type="RefSeq" id="WP_090310989.1">
    <property type="nucleotide sequence ID" value="NZ_FNZE01000008.1"/>
</dbReference>
<dbReference type="EMBL" id="FNZE01000008">
    <property type="protein sequence ID" value="SEJ40984.1"/>
    <property type="molecule type" value="Genomic_DNA"/>
</dbReference>
<accession>A0A1H6YMC7</accession>
<dbReference type="Proteomes" id="UP000242930">
    <property type="component" value="Unassembled WGS sequence"/>
</dbReference>
<gene>
    <name evidence="1" type="ORF">SAMN05216201_10882</name>
</gene>